<dbReference type="EMBL" id="CP001618">
    <property type="protein sequence ID" value="ACQ79954.1"/>
    <property type="molecule type" value="Genomic_DNA"/>
</dbReference>
<dbReference type="SUPFAM" id="SSF53850">
    <property type="entry name" value="Periplasmic binding protein-like II"/>
    <property type="match status" value="1"/>
</dbReference>
<dbReference type="Pfam" id="PF01547">
    <property type="entry name" value="SBP_bac_1"/>
    <property type="match status" value="1"/>
</dbReference>
<reference evidence="1 2" key="1">
    <citation type="journal article" date="2009" name="Stand. Genomic Sci.">
        <title>Complete genome sequence of Beutenbergia cavernae type strain (HKI 0122).</title>
        <authorList>
            <person name="Land M."/>
            <person name="Pukall R."/>
            <person name="Abt B."/>
            <person name="Goker M."/>
            <person name="Rohde M."/>
            <person name="Glavina Del Rio T."/>
            <person name="Tice H."/>
            <person name="Copeland A."/>
            <person name="Cheng J.F."/>
            <person name="Lucas S."/>
            <person name="Chen F."/>
            <person name="Nolan M."/>
            <person name="Bruce D."/>
            <person name="Goodwin L."/>
            <person name="Pitluck S."/>
            <person name="Ivanova N."/>
            <person name="Mavromatis K."/>
            <person name="Ovchinnikova G."/>
            <person name="Pati A."/>
            <person name="Chen A."/>
            <person name="Palaniappan K."/>
            <person name="Hauser L."/>
            <person name="Chang Y.J."/>
            <person name="Jefferies C.C."/>
            <person name="Saunders E."/>
            <person name="Brettin T."/>
            <person name="Detter J.C."/>
            <person name="Han C."/>
            <person name="Chain P."/>
            <person name="Bristow J."/>
            <person name="Eisen J.A."/>
            <person name="Markowitz V."/>
            <person name="Hugenholtz P."/>
            <person name="Kyrpides N.C."/>
            <person name="Klenk H.P."/>
            <person name="Lapidus A."/>
        </authorList>
    </citation>
    <scope>NUCLEOTIDE SEQUENCE [LARGE SCALE GENOMIC DNA]</scope>
    <source>
        <strain evidence="2">ATCC BAA-8 / DSM 12333 / NBRC 16432</strain>
    </source>
</reference>
<dbReference type="OrthoDB" id="366726at2"/>
<proteinExistence type="predicted"/>
<dbReference type="Gene3D" id="3.40.190.10">
    <property type="entry name" value="Periplasmic binding protein-like II"/>
    <property type="match status" value="1"/>
</dbReference>
<dbReference type="PANTHER" id="PTHR43649">
    <property type="entry name" value="ARABINOSE-BINDING PROTEIN-RELATED"/>
    <property type="match status" value="1"/>
</dbReference>
<dbReference type="eggNOG" id="COG1653">
    <property type="taxonomic scope" value="Bacteria"/>
</dbReference>
<dbReference type="AlphaFoldDB" id="C5C441"/>
<gene>
    <name evidence="1" type="ordered locus">Bcav_1698</name>
</gene>
<sequence>MAEGLSRRRLLQAGTLAAAGLGAGALAGCAPSGASRTTLQLWSAYAPAPQQDPNIVAQSDWFLDRLAAWNAANDRQIEAVYIPNYADPTNTRIATAFASGTGPDIFLISPGDFLRYYNGGALVDLAPYMTQEAIDDYFPQALATRRDGDGIYGLPMEQEPLAVFYNIPAFEEAGLSEGDIPTTWEDLLELGRRLTGGQQAGMVFETTPGYYQNFTFYPWIWQGGGDVIDAETQVPDFTSDAAVAALELFGEGVRSGASPRTLPANGDVVGAFTNGYAAMWQSGIWQVEAMRQNAPDHPYGVFPLPAPAGGEPTTVLGGWAWCVNSKGSDPEAAARFTVEVMGSMSAESINAGADWNGRFKGNIPARQSVLDAIGDDDIFADPILQKFRDEIYPTGRGEPRYPPVIYKAVSNALQAVQLAGADAAQQAEQAQRAIESYLETYDGGDLL</sequence>
<organism evidence="1 2">
    <name type="scientific">Beutenbergia cavernae (strain ATCC BAA-8 / DSM 12333 / CCUG 43141 / JCM 11478 / NBRC 16432 / NCIMB 13614 / HKI 0122)</name>
    <dbReference type="NCBI Taxonomy" id="471853"/>
    <lineage>
        <taxon>Bacteria</taxon>
        <taxon>Bacillati</taxon>
        <taxon>Actinomycetota</taxon>
        <taxon>Actinomycetes</taxon>
        <taxon>Micrococcales</taxon>
        <taxon>Beutenbergiaceae</taxon>
        <taxon>Beutenbergia</taxon>
    </lineage>
</organism>
<dbReference type="InterPro" id="IPR006059">
    <property type="entry name" value="SBP"/>
</dbReference>
<dbReference type="InterPro" id="IPR050490">
    <property type="entry name" value="Bact_solute-bd_prot1"/>
</dbReference>
<dbReference type="RefSeq" id="WP_015882194.1">
    <property type="nucleotide sequence ID" value="NC_012669.1"/>
</dbReference>
<dbReference type="HOGENOM" id="CLU_031285_10_1_11"/>
<keyword evidence="2" id="KW-1185">Reference proteome</keyword>
<accession>C5C441</accession>
<evidence type="ECO:0000313" key="2">
    <source>
        <dbReference type="Proteomes" id="UP000007962"/>
    </source>
</evidence>
<protein>
    <submittedName>
        <fullName evidence="1">Extracellular solute-binding protein family 1</fullName>
    </submittedName>
</protein>
<dbReference type="PROSITE" id="PS51257">
    <property type="entry name" value="PROKAR_LIPOPROTEIN"/>
    <property type="match status" value="1"/>
</dbReference>
<dbReference type="InterPro" id="IPR006311">
    <property type="entry name" value="TAT_signal"/>
</dbReference>
<dbReference type="KEGG" id="bcv:Bcav_1698"/>
<dbReference type="PANTHER" id="PTHR43649:SF30">
    <property type="entry name" value="ABC TRANSPORTER SUBSTRATE-BINDING PROTEIN"/>
    <property type="match status" value="1"/>
</dbReference>
<name>C5C441_BEUC1</name>
<dbReference type="CDD" id="cd13585">
    <property type="entry name" value="PBP2_TMBP_like"/>
    <property type="match status" value="1"/>
</dbReference>
<evidence type="ECO:0000313" key="1">
    <source>
        <dbReference type="EMBL" id="ACQ79954.1"/>
    </source>
</evidence>
<dbReference type="PROSITE" id="PS51318">
    <property type="entry name" value="TAT"/>
    <property type="match status" value="1"/>
</dbReference>
<dbReference type="Proteomes" id="UP000007962">
    <property type="component" value="Chromosome"/>
</dbReference>
<dbReference type="STRING" id="471853.Bcav_1698"/>